<keyword evidence="1" id="KW-0472">Membrane</keyword>
<organism evidence="2 3">
    <name type="scientific">Meloidogyne enterolobii</name>
    <name type="common">Root-knot nematode worm</name>
    <name type="synonym">Meloidogyne mayaguensis</name>
    <dbReference type="NCBI Taxonomy" id="390850"/>
    <lineage>
        <taxon>Eukaryota</taxon>
        <taxon>Metazoa</taxon>
        <taxon>Ecdysozoa</taxon>
        <taxon>Nematoda</taxon>
        <taxon>Chromadorea</taxon>
        <taxon>Rhabditida</taxon>
        <taxon>Tylenchina</taxon>
        <taxon>Tylenchomorpha</taxon>
        <taxon>Tylenchoidea</taxon>
        <taxon>Meloidogynidae</taxon>
        <taxon>Meloidogyninae</taxon>
        <taxon>Meloidogyne</taxon>
    </lineage>
</organism>
<name>A0A6V7V0M7_MELEN</name>
<dbReference type="EMBL" id="CAJEWN010000138">
    <property type="protein sequence ID" value="CAD2168269.1"/>
    <property type="molecule type" value="Genomic_DNA"/>
</dbReference>
<evidence type="ECO:0000313" key="2">
    <source>
        <dbReference type="EMBL" id="CAD2168269.1"/>
    </source>
</evidence>
<evidence type="ECO:0000313" key="3">
    <source>
        <dbReference type="Proteomes" id="UP000580250"/>
    </source>
</evidence>
<keyword evidence="1" id="KW-1133">Transmembrane helix</keyword>
<protein>
    <submittedName>
        <fullName evidence="2">Uncharacterized protein</fullName>
    </submittedName>
</protein>
<feature type="transmembrane region" description="Helical" evidence="1">
    <location>
        <begin position="29"/>
        <end position="50"/>
    </location>
</feature>
<accession>A0A6V7V0M7</accession>
<feature type="transmembrane region" description="Helical" evidence="1">
    <location>
        <begin position="7"/>
        <end position="23"/>
    </location>
</feature>
<dbReference type="AlphaFoldDB" id="A0A6V7V0M7"/>
<feature type="transmembrane region" description="Helical" evidence="1">
    <location>
        <begin position="108"/>
        <end position="133"/>
    </location>
</feature>
<reference evidence="2 3" key="1">
    <citation type="submission" date="2020-08" db="EMBL/GenBank/DDBJ databases">
        <authorList>
            <person name="Koutsovoulos G."/>
            <person name="Danchin GJ E."/>
        </authorList>
    </citation>
    <scope>NUCLEOTIDE SEQUENCE [LARGE SCALE GENOMIC DNA]</scope>
</reference>
<proteinExistence type="predicted"/>
<comment type="caution">
    <text evidence="2">The sequence shown here is derived from an EMBL/GenBank/DDBJ whole genome shotgun (WGS) entry which is preliminary data.</text>
</comment>
<gene>
    <name evidence="2" type="ORF">MENT_LOCUS19621</name>
</gene>
<sequence>MYIGLNVLNIHEGFISLFTFAILTPGDQLIFAAMLIATPLYVAVLTKFIYDYKKNKLKTVDEKTRKDRIRILVVCLVSLIPCPCYLVIYKLNTLAAYLQSKTDDTFVAILTTNFFMLSLTLLQCIEEICLLIISRDFRKVVKSQFIKNTQTTTVATAVYVSPVSQQQRMIQMNGQRNN</sequence>
<keyword evidence="1" id="KW-0812">Transmembrane</keyword>
<dbReference type="Proteomes" id="UP000580250">
    <property type="component" value="Unassembled WGS sequence"/>
</dbReference>
<feature type="transmembrane region" description="Helical" evidence="1">
    <location>
        <begin position="71"/>
        <end position="88"/>
    </location>
</feature>
<evidence type="ECO:0000256" key="1">
    <source>
        <dbReference type="SAM" id="Phobius"/>
    </source>
</evidence>